<feature type="compositionally biased region" description="Gly residues" evidence="6">
    <location>
        <begin position="184"/>
        <end position="204"/>
    </location>
</feature>
<keyword evidence="4 7" id="KW-1133">Transmembrane helix</keyword>
<feature type="transmembrane region" description="Helical" evidence="7">
    <location>
        <begin position="149"/>
        <end position="170"/>
    </location>
</feature>
<dbReference type="InterPro" id="IPR027953">
    <property type="entry name" value="DUF4605"/>
</dbReference>
<evidence type="ECO:0000256" key="5">
    <source>
        <dbReference type="ARBA" id="ARBA00023136"/>
    </source>
</evidence>
<dbReference type="InterPro" id="IPR052502">
    <property type="entry name" value="FAM241_domain"/>
</dbReference>
<comment type="caution">
    <text evidence="9">The sequence shown here is derived from an EMBL/GenBank/DDBJ whole genome shotgun (WGS) entry which is preliminary data.</text>
</comment>
<dbReference type="GO" id="GO:0016020">
    <property type="term" value="C:membrane"/>
    <property type="evidence" value="ECO:0007669"/>
    <property type="project" value="UniProtKB-SubCell"/>
</dbReference>
<keyword evidence="10" id="KW-1185">Reference proteome</keyword>
<protein>
    <recommendedName>
        <fullName evidence="8">DUF4605 domain-containing protein</fullName>
    </recommendedName>
</protein>
<keyword evidence="5 7" id="KW-0472">Membrane</keyword>
<comment type="similarity">
    <text evidence="2">Belongs to the FAM241 family.</text>
</comment>
<dbReference type="EMBL" id="NEDP02002059">
    <property type="protein sequence ID" value="OWF51790.1"/>
    <property type="molecule type" value="Genomic_DNA"/>
</dbReference>
<evidence type="ECO:0000259" key="8">
    <source>
        <dbReference type="Pfam" id="PF15378"/>
    </source>
</evidence>
<evidence type="ECO:0000256" key="4">
    <source>
        <dbReference type="ARBA" id="ARBA00022989"/>
    </source>
</evidence>
<keyword evidence="3 7" id="KW-0812">Transmembrane</keyword>
<evidence type="ECO:0000256" key="1">
    <source>
        <dbReference type="ARBA" id="ARBA00004167"/>
    </source>
</evidence>
<evidence type="ECO:0000256" key="3">
    <source>
        <dbReference type="ARBA" id="ARBA00022692"/>
    </source>
</evidence>
<dbReference type="OrthoDB" id="10060343at2759"/>
<evidence type="ECO:0000313" key="10">
    <source>
        <dbReference type="Proteomes" id="UP000242188"/>
    </source>
</evidence>
<feature type="domain" description="DUF4605" evidence="8">
    <location>
        <begin position="116"/>
        <end position="174"/>
    </location>
</feature>
<dbReference type="Pfam" id="PF15378">
    <property type="entry name" value="DUF4605"/>
    <property type="match status" value="1"/>
</dbReference>
<reference evidence="9 10" key="1">
    <citation type="journal article" date="2017" name="Nat. Ecol. Evol.">
        <title>Scallop genome provides insights into evolution of bilaterian karyotype and development.</title>
        <authorList>
            <person name="Wang S."/>
            <person name="Zhang J."/>
            <person name="Jiao W."/>
            <person name="Li J."/>
            <person name="Xun X."/>
            <person name="Sun Y."/>
            <person name="Guo X."/>
            <person name="Huan P."/>
            <person name="Dong B."/>
            <person name="Zhang L."/>
            <person name="Hu X."/>
            <person name="Sun X."/>
            <person name="Wang J."/>
            <person name="Zhao C."/>
            <person name="Wang Y."/>
            <person name="Wang D."/>
            <person name="Huang X."/>
            <person name="Wang R."/>
            <person name="Lv J."/>
            <person name="Li Y."/>
            <person name="Zhang Z."/>
            <person name="Liu B."/>
            <person name="Lu W."/>
            <person name="Hui Y."/>
            <person name="Liang J."/>
            <person name="Zhou Z."/>
            <person name="Hou R."/>
            <person name="Li X."/>
            <person name="Liu Y."/>
            <person name="Li H."/>
            <person name="Ning X."/>
            <person name="Lin Y."/>
            <person name="Zhao L."/>
            <person name="Xing Q."/>
            <person name="Dou J."/>
            <person name="Li Y."/>
            <person name="Mao J."/>
            <person name="Guo H."/>
            <person name="Dou H."/>
            <person name="Li T."/>
            <person name="Mu C."/>
            <person name="Jiang W."/>
            <person name="Fu Q."/>
            <person name="Fu X."/>
            <person name="Miao Y."/>
            <person name="Liu J."/>
            <person name="Yu Q."/>
            <person name="Li R."/>
            <person name="Liao H."/>
            <person name="Li X."/>
            <person name="Kong Y."/>
            <person name="Jiang Z."/>
            <person name="Chourrout D."/>
            <person name="Li R."/>
            <person name="Bao Z."/>
        </authorList>
    </citation>
    <scope>NUCLEOTIDE SEQUENCE [LARGE SCALE GENOMIC DNA]</scope>
    <source>
        <strain evidence="9 10">PY_sf001</strain>
    </source>
</reference>
<dbReference type="PANTHER" id="PTHR33690:SF3">
    <property type="entry name" value="UBIQUITIN-LIKE DOMAIN-CONTAINING PROTEIN"/>
    <property type="match status" value="1"/>
</dbReference>
<sequence>MAMVILLSCDSAQNDDTLQDLFTCTTLSDSLFQSAKFFWKISFCRDLSCVESFGSSAYDIAKQMVKILSNGDIVPDNDPRASAGQSNSSSSQRPRQRQGFVQHDEAGPQLYGQQVSIFETANQKLHGLGIPSWNLGQYTVQPIVTVGCLVALMVFGLPGIIFAAVLFFVVKWSQQNTAQQNPLGGQGQSRGNNWGGGGTGHRLE</sequence>
<evidence type="ECO:0000256" key="6">
    <source>
        <dbReference type="SAM" id="MobiDB-lite"/>
    </source>
</evidence>
<gene>
    <name evidence="9" type="ORF">KP79_PYT05601</name>
</gene>
<feature type="region of interest" description="Disordered" evidence="6">
    <location>
        <begin position="71"/>
        <end position="101"/>
    </location>
</feature>
<dbReference type="AlphaFoldDB" id="A0A210QST6"/>
<organism evidence="9 10">
    <name type="scientific">Mizuhopecten yessoensis</name>
    <name type="common">Japanese scallop</name>
    <name type="synonym">Patinopecten yessoensis</name>
    <dbReference type="NCBI Taxonomy" id="6573"/>
    <lineage>
        <taxon>Eukaryota</taxon>
        <taxon>Metazoa</taxon>
        <taxon>Spiralia</taxon>
        <taxon>Lophotrochozoa</taxon>
        <taxon>Mollusca</taxon>
        <taxon>Bivalvia</taxon>
        <taxon>Autobranchia</taxon>
        <taxon>Pteriomorphia</taxon>
        <taxon>Pectinida</taxon>
        <taxon>Pectinoidea</taxon>
        <taxon>Pectinidae</taxon>
        <taxon>Mizuhopecten</taxon>
    </lineage>
</organism>
<proteinExistence type="inferred from homology"/>
<comment type="subcellular location">
    <subcellularLocation>
        <location evidence="1">Membrane</location>
        <topology evidence="1">Single-pass membrane protein</topology>
    </subcellularLocation>
</comment>
<dbReference type="PANTHER" id="PTHR33690">
    <property type="entry name" value="DUF4605 DOMAIN-CONTAINING PROTEIN"/>
    <property type="match status" value="1"/>
</dbReference>
<evidence type="ECO:0000256" key="7">
    <source>
        <dbReference type="SAM" id="Phobius"/>
    </source>
</evidence>
<name>A0A210QST6_MIZYE</name>
<feature type="compositionally biased region" description="Low complexity" evidence="6">
    <location>
        <begin position="80"/>
        <end position="99"/>
    </location>
</feature>
<dbReference type="Proteomes" id="UP000242188">
    <property type="component" value="Unassembled WGS sequence"/>
</dbReference>
<evidence type="ECO:0000256" key="2">
    <source>
        <dbReference type="ARBA" id="ARBA00006165"/>
    </source>
</evidence>
<accession>A0A210QST6</accession>
<evidence type="ECO:0000313" key="9">
    <source>
        <dbReference type="EMBL" id="OWF51790.1"/>
    </source>
</evidence>
<feature type="region of interest" description="Disordered" evidence="6">
    <location>
        <begin position="179"/>
        <end position="204"/>
    </location>
</feature>